<keyword evidence="1" id="KW-0812">Transmembrane</keyword>
<dbReference type="Pfam" id="PF06691">
    <property type="entry name" value="DUF1189"/>
    <property type="match status" value="1"/>
</dbReference>
<dbReference type="InterPro" id="IPR009574">
    <property type="entry name" value="DUF1189"/>
</dbReference>
<dbReference type="AlphaFoldDB" id="A0A556PM38"/>
<name>A0A556PM38_9BACI</name>
<protein>
    <submittedName>
        <fullName evidence="2">DUF1189 domain-containing protein</fullName>
    </submittedName>
</protein>
<dbReference type="RefSeq" id="WP_144088540.1">
    <property type="nucleotide sequence ID" value="NZ_VMHE01000009.1"/>
</dbReference>
<feature type="transmembrane region" description="Helical" evidence="1">
    <location>
        <begin position="112"/>
        <end position="130"/>
    </location>
</feature>
<comment type="caution">
    <text evidence="2">The sequence shown here is derived from an EMBL/GenBank/DDBJ whole genome shotgun (WGS) entry which is preliminary data.</text>
</comment>
<accession>A0A556PM38</accession>
<reference evidence="2 3" key="1">
    <citation type="submission" date="2019-07" db="EMBL/GenBank/DDBJ databases">
        <title>Allobacillus sp. nov. SKP isolated from shrimp paste of Euphausiacea.</title>
        <authorList>
            <person name="Kanchanasin P."/>
            <person name="Tanasupawat S."/>
            <person name="Shi W."/>
            <person name="Wu L."/>
            <person name="Ma J."/>
        </authorList>
    </citation>
    <scope>NUCLEOTIDE SEQUENCE [LARGE SCALE GENOMIC DNA]</scope>
    <source>
        <strain evidence="2 3">SKP4-8</strain>
    </source>
</reference>
<evidence type="ECO:0000313" key="3">
    <source>
        <dbReference type="Proteomes" id="UP000316425"/>
    </source>
</evidence>
<feature type="transmembrane region" description="Helical" evidence="1">
    <location>
        <begin position="71"/>
        <end position="100"/>
    </location>
</feature>
<gene>
    <name evidence="2" type="ORF">FPQ13_06565</name>
</gene>
<keyword evidence="1" id="KW-1133">Transmembrane helix</keyword>
<feature type="transmembrane region" description="Helical" evidence="1">
    <location>
        <begin position="136"/>
        <end position="156"/>
    </location>
</feature>
<organism evidence="2 3">
    <name type="scientific">Allobacillus salarius</name>
    <dbReference type="NCBI Taxonomy" id="1955272"/>
    <lineage>
        <taxon>Bacteria</taxon>
        <taxon>Bacillati</taxon>
        <taxon>Bacillota</taxon>
        <taxon>Bacilli</taxon>
        <taxon>Bacillales</taxon>
        <taxon>Bacillaceae</taxon>
        <taxon>Allobacillus</taxon>
    </lineage>
</organism>
<evidence type="ECO:0000256" key="1">
    <source>
        <dbReference type="SAM" id="Phobius"/>
    </source>
</evidence>
<sequence>MNFLTNVKNSIQLPNKAALFRLNRVSMRDTMVYALIFTFILVLPDIFHAFTSYKEVDYFGMPRELYFIQLIILYPATIFLFVVIGLSVLSGIAVIIRNFLHRKLAYQQLWKMTAFALTIPMIIYLIFRIFQIEAVWINSLPLLIYFFLITKMILVFPRMKE</sequence>
<dbReference type="OrthoDB" id="2884954at2"/>
<feature type="transmembrane region" description="Helical" evidence="1">
    <location>
        <begin position="31"/>
        <end position="51"/>
    </location>
</feature>
<proteinExistence type="predicted"/>
<evidence type="ECO:0000313" key="2">
    <source>
        <dbReference type="EMBL" id="TSJ65465.1"/>
    </source>
</evidence>
<keyword evidence="3" id="KW-1185">Reference proteome</keyword>
<keyword evidence="1" id="KW-0472">Membrane</keyword>
<dbReference type="Proteomes" id="UP000316425">
    <property type="component" value="Unassembled WGS sequence"/>
</dbReference>
<dbReference type="EMBL" id="VMHE01000009">
    <property type="protein sequence ID" value="TSJ65465.1"/>
    <property type="molecule type" value="Genomic_DNA"/>
</dbReference>